<dbReference type="GO" id="GO:0003887">
    <property type="term" value="F:DNA-directed DNA polymerase activity"/>
    <property type="evidence" value="ECO:0007669"/>
    <property type="project" value="UniProtKB-KW"/>
</dbReference>
<reference evidence="25" key="1">
    <citation type="submission" date="2014-07" db="EMBL/GenBank/DDBJ databases">
        <authorList>
            <person name="Martin A.A"/>
            <person name="De Silva N."/>
        </authorList>
    </citation>
    <scope>NUCLEOTIDE SEQUENCE</scope>
</reference>
<dbReference type="Pfam" id="PF24055">
    <property type="entry name" value="POL3_N"/>
    <property type="match status" value="1"/>
</dbReference>
<keyword evidence="13" id="KW-0269">Exonuclease</keyword>
<keyword evidence="12 20" id="KW-0862">Zinc</keyword>
<evidence type="ECO:0000256" key="8">
    <source>
        <dbReference type="ARBA" id="ARBA00022722"/>
    </source>
</evidence>
<keyword evidence="6 20" id="KW-0548">Nucleotidyltransferase</keyword>
<protein>
    <recommendedName>
        <fullName evidence="20">DNA polymerase</fullName>
        <ecNumber evidence="20">2.7.7.7</ecNumber>
    </recommendedName>
</protein>
<feature type="domain" description="DNA polymerase delta/zeta catalytic subunit N-terminal" evidence="24">
    <location>
        <begin position="106"/>
        <end position="184"/>
    </location>
</feature>
<keyword evidence="10 20" id="KW-0863">Zinc-finger</keyword>
<evidence type="ECO:0000256" key="10">
    <source>
        <dbReference type="ARBA" id="ARBA00022771"/>
    </source>
</evidence>
<keyword evidence="5 20" id="KW-0808">Transferase</keyword>
<dbReference type="AlphaFoldDB" id="A0A0K0FUW4"/>
<dbReference type="CDD" id="cd05777">
    <property type="entry name" value="DNA_polB_delta_exo"/>
    <property type="match status" value="1"/>
</dbReference>
<dbReference type="EC" id="2.7.7.7" evidence="20"/>
<dbReference type="InterPro" id="IPR050240">
    <property type="entry name" value="DNA_pol_type-B"/>
</dbReference>
<comment type="cofactor">
    <cofactor evidence="1 20">
        <name>[4Fe-4S] cluster</name>
        <dbReference type="ChEBI" id="CHEBI:49883"/>
    </cofactor>
</comment>
<dbReference type="PANTHER" id="PTHR10322:SF23">
    <property type="entry name" value="DNA POLYMERASE DELTA CATALYTIC SUBUNIT"/>
    <property type="match status" value="1"/>
</dbReference>
<evidence type="ECO:0000256" key="2">
    <source>
        <dbReference type="ARBA" id="ARBA00004123"/>
    </source>
</evidence>
<keyword evidence="25" id="KW-1185">Reference proteome</keyword>
<evidence type="ECO:0000313" key="26">
    <source>
        <dbReference type="WBParaSite" id="SVE_1612800.1"/>
    </source>
</evidence>
<keyword evidence="9 20" id="KW-0479">Metal-binding</keyword>
<dbReference type="InterPro" id="IPR006172">
    <property type="entry name" value="DNA-dir_DNA_pol_B"/>
</dbReference>
<dbReference type="GO" id="GO:0051539">
    <property type="term" value="F:4 iron, 4 sulfur cluster binding"/>
    <property type="evidence" value="ECO:0007669"/>
    <property type="project" value="UniProtKB-KW"/>
</dbReference>
<dbReference type="GO" id="GO:0008270">
    <property type="term" value="F:zinc ion binding"/>
    <property type="evidence" value="ECO:0007669"/>
    <property type="project" value="UniProtKB-KW"/>
</dbReference>
<dbReference type="InterPro" id="IPR023211">
    <property type="entry name" value="DNA_pol_palm_dom_sf"/>
</dbReference>
<keyword evidence="15 20" id="KW-0408">Iron</keyword>
<dbReference type="GO" id="GO:0045004">
    <property type="term" value="P:DNA replication proofreading"/>
    <property type="evidence" value="ECO:0007669"/>
    <property type="project" value="TreeGrafter"/>
</dbReference>
<dbReference type="InterPro" id="IPR036397">
    <property type="entry name" value="RNaseH_sf"/>
</dbReference>
<evidence type="ECO:0000256" key="9">
    <source>
        <dbReference type="ARBA" id="ARBA00022723"/>
    </source>
</evidence>
<dbReference type="InterPro" id="IPR056435">
    <property type="entry name" value="DPOD/Z_N"/>
</dbReference>
<evidence type="ECO:0000256" key="15">
    <source>
        <dbReference type="ARBA" id="ARBA00023004"/>
    </source>
</evidence>
<evidence type="ECO:0000256" key="14">
    <source>
        <dbReference type="ARBA" id="ARBA00022932"/>
    </source>
</evidence>
<dbReference type="GO" id="GO:0043625">
    <property type="term" value="C:delta DNA polymerase complex"/>
    <property type="evidence" value="ECO:0007669"/>
    <property type="project" value="TreeGrafter"/>
</dbReference>
<evidence type="ECO:0000256" key="6">
    <source>
        <dbReference type="ARBA" id="ARBA00022695"/>
    </source>
</evidence>
<dbReference type="STRING" id="75913.A0A0K0FUW4"/>
<dbReference type="Pfam" id="PF00136">
    <property type="entry name" value="DNA_pol_B"/>
    <property type="match status" value="1"/>
</dbReference>
<dbReference type="SMART" id="SM00486">
    <property type="entry name" value="POLBc"/>
    <property type="match status" value="1"/>
</dbReference>
<dbReference type="PROSITE" id="PS00116">
    <property type="entry name" value="DNA_POLYMERASE_B"/>
    <property type="match status" value="1"/>
</dbReference>
<comment type="catalytic activity">
    <reaction evidence="19 20">
        <text>DNA(n) + a 2'-deoxyribonucleoside 5'-triphosphate = DNA(n+1) + diphosphate</text>
        <dbReference type="Rhea" id="RHEA:22508"/>
        <dbReference type="Rhea" id="RHEA-COMP:17339"/>
        <dbReference type="Rhea" id="RHEA-COMP:17340"/>
        <dbReference type="ChEBI" id="CHEBI:33019"/>
        <dbReference type="ChEBI" id="CHEBI:61560"/>
        <dbReference type="ChEBI" id="CHEBI:173112"/>
        <dbReference type="EC" id="2.7.7.7"/>
    </reaction>
</comment>
<dbReference type="GO" id="GO:0000166">
    <property type="term" value="F:nucleotide binding"/>
    <property type="evidence" value="ECO:0007669"/>
    <property type="project" value="InterPro"/>
</dbReference>
<dbReference type="Gene3D" id="1.10.287.690">
    <property type="entry name" value="Helix hairpin bin"/>
    <property type="match status" value="1"/>
</dbReference>
<dbReference type="SUPFAM" id="SSF53098">
    <property type="entry name" value="Ribonuclease H-like"/>
    <property type="match status" value="1"/>
</dbReference>
<dbReference type="SUPFAM" id="SSF56672">
    <property type="entry name" value="DNA/RNA polymerases"/>
    <property type="match status" value="1"/>
</dbReference>
<keyword evidence="8" id="KW-0540">Nuclease</keyword>
<evidence type="ECO:0000259" key="22">
    <source>
        <dbReference type="Pfam" id="PF03104"/>
    </source>
</evidence>
<evidence type="ECO:0000256" key="1">
    <source>
        <dbReference type="ARBA" id="ARBA00001966"/>
    </source>
</evidence>
<dbReference type="PANTHER" id="PTHR10322">
    <property type="entry name" value="DNA POLYMERASE CATALYTIC SUBUNIT"/>
    <property type="match status" value="1"/>
</dbReference>
<dbReference type="InterPro" id="IPR006133">
    <property type="entry name" value="DNA-dir_DNA_pol_B_exonuc"/>
</dbReference>
<evidence type="ECO:0000256" key="16">
    <source>
        <dbReference type="ARBA" id="ARBA00023014"/>
    </source>
</evidence>
<keyword evidence="14 20" id="KW-0239">DNA-directed DNA polymerase</keyword>
<dbReference type="NCBIfam" id="TIGR00592">
    <property type="entry name" value="pol2"/>
    <property type="match status" value="1"/>
</dbReference>
<evidence type="ECO:0000259" key="23">
    <source>
        <dbReference type="Pfam" id="PF14260"/>
    </source>
</evidence>
<organism evidence="25 26">
    <name type="scientific">Strongyloides venezuelensis</name>
    <name type="common">Threadworm</name>
    <dbReference type="NCBI Taxonomy" id="75913"/>
    <lineage>
        <taxon>Eukaryota</taxon>
        <taxon>Metazoa</taxon>
        <taxon>Ecdysozoa</taxon>
        <taxon>Nematoda</taxon>
        <taxon>Chromadorea</taxon>
        <taxon>Rhabditida</taxon>
        <taxon>Tylenchina</taxon>
        <taxon>Panagrolaimomorpha</taxon>
        <taxon>Strongyloidoidea</taxon>
        <taxon>Strongyloididae</taxon>
        <taxon>Strongyloides</taxon>
    </lineage>
</organism>
<evidence type="ECO:0000259" key="24">
    <source>
        <dbReference type="Pfam" id="PF24055"/>
    </source>
</evidence>
<dbReference type="GO" id="GO:0003677">
    <property type="term" value="F:DNA binding"/>
    <property type="evidence" value="ECO:0007669"/>
    <property type="project" value="UniProtKB-KW"/>
</dbReference>
<dbReference type="FunFam" id="3.30.420.10:FF:000004">
    <property type="entry name" value="DNA polymerase"/>
    <property type="match status" value="1"/>
</dbReference>
<dbReference type="InterPro" id="IPR006134">
    <property type="entry name" value="DNA-dir_DNA_pol_B_multi_dom"/>
</dbReference>
<keyword evidence="18 20" id="KW-0539">Nucleus</keyword>
<keyword evidence="4 20" id="KW-0004">4Fe-4S</keyword>
<evidence type="ECO:0000256" key="11">
    <source>
        <dbReference type="ARBA" id="ARBA00022801"/>
    </source>
</evidence>
<dbReference type="PRINTS" id="PR00106">
    <property type="entry name" value="DNAPOLB"/>
</dbReference>
<dbReference type="FunFam" id="1.10.287.690:FF:000001">
    <property type="entry name" value="DNA polymerase"/>
    <property type="match status" value="1"/>
</dbReference>
<dbReference type="Gene3D" id="3.90.1600.10">
    <property type="entry name" value="Palm domain of DNA polymerase"/>
    <property type="match status" value="1"/>
</dbReference>
<keyword evidence="7 20" id="KW-0235">DNA replication</keyword>
<dbReference type="Proteomes" id="UP000035680">
    <property type="component" value="Unassembled WGS sequence"/>
</dbReference>
<sequence>MSKRPLDDSLPGNNVAKMRKVEIQESKEEHKSEFTEKLAQLDVVENKCDLWARPPVPSVYKNGPNADLIVQVLDMDYIMKDKKFIDTRLFGVNKNGNSVLIHVLNYYPYCFLELPDEFKEEHLEHAKKSINELLVDVAKNYGVGQDVTECCTKVEIVKGRSLYGFDNSPCKNFLKVYFIHPRLCSAVNNYIDGLSLLPNGSKGGVSVFESNIDYEIRFMADIDLVGCGWVELKAKTYMLTPNSASNSQIEVSIDVKDLIVHDSNDPNWSGVAPLRVLSFDIECQGRKGVFPEASQDPVIQIATMVKIEGEDEPFVRNIFCLKETADIAGAHVISCETEQELLKRWANFFRTVDADVVTGYNIQNFDIPYILDRASALKIDNEVNRLGRISTVVTKARDQQLASKQMGARVNKSINMEGRVIFDVLQVVLRDYKLRSYTLNSVSYNFLGAQKEDVEHSIISDLQNGDSQTRKRLAVYCLKDAYLPLQLLQKLMSFINYMEMARVTGVPLNFLLSRGQQVKVLSQLIRKTRRMNLLLPVIERQFTDAKYEGATVIEPLRGFYNEPIATLDFASLYPSIMIAHNICYTSLLGTPPSDWVEGEDYVKSPAGNYFASTKHVSGLLPDILKELLAARKSVKGLMKSETDPFKQMVYNGRQLALKISANSIYGFTGATVGKLPCLEISSSVTAFGRQMIDKTKELVESTYKKGYLDGKCPIDSIVVYGDTDSVMIKFGVKTVSEAMELGAHAAKEISKTFKDPIKLEFEKVYFPYLLINKKRYAGLYYTKPDTYDKLDCKGLETVRRDNAPIVPKVLNECLNKLLVKRDAEGALKHAKKVISDLLMNRVDISMLVISKELTKKDYSSKMAHVELAERMKKRDPGSAPKLGDRVPYVIVSKGKKVPAYEKAEDPLYVLKNDIPIDTEYYLEHQLAKPLARIFDPILGDKAEKMLTHGEHTLKKFVPRCKVGALFNFTKKAYSCLKCKAVLKNDKFPTCDHCRIHESDVYREKVSAYQDAERKYNQLWSECQRCAGTLCEEIICSSRDCPIFYMREKVKVDLKEATVALRRFKF</sequence>
<evidence type="ECO:0000256" key="18">
    <source>
        <dbReference type="ARBA" id="ARBA00023242"/>
    </source>
</evidence>
<dbReference type="Pfam" id="PF03104">
    <property type="entry name" value="DNA_pol_B_exo1"/>
    <property type="match status" value="1"/>
</dbReference>
<feature type="domain" description="DNA-directed DNA polymerase family B exonuclease" evidence="22">
    <location>
        <begin position="206"/>
        <end position="442"/>
    </location>
</feature>
<evidence type="ECO:0000256" key="3">
    <source>
        <dbReference type="ARBA" id="ARBA00005755"/>
    </source>
</evidence>
<dbReference type="WBParaSite" id="SVE_1612800.1">
    <property type="protein sequence ID" value="SVE_1612800.1"/>
    <property type="gene ID" value="SVE_1612800"/>
</dbReference>
<dbReference type="GO" id="GO:0006287">
    <property type="term" value="P:base-excision repair, gap-filling"/>
    <property type="evidence" value="ECO:0007669"/>
    <property type="project" value="TreeGrafter"/>
</dbReference>
<evidence type="ECO:0000256" key="7">
    <source>
        <dbReference type="ARBA" id="ARBA00022705"/>
    </source>
</evidence>
<dbReference type="Gene3D" id="3.30.342.10">
    <property type="entry name" value="DNA Polymerase, chain B, domain 1"/>
    <property type="match status" value="1"/>
</dbReference>
<dbReference type="InterPro" id="IPR012337">
    <property type="entry name" value="RNaseH-like_sf"/>
</dbReference>
<evidence type="ECO:0000256" key="13">
    <source>
        <dbReference type="ARBA" id="ARBA00022839"/>
    </source>
</evidence>
<dbReference type="FunFam" id="1.10.132.60:FF:000001">
    <property type="entry name" value="DNA polymerase"/>
    <property type="match status" value="1"/>
</dbReference>
<name>A0A0K0FUW4_STRVS</name>
<feature type="domain" description="C4-type zinc-finger of DNA polymerase delta" evidence="23">
    <location>
        <begin position="975"/>
        <end position="1046"/>
    </location>
</feature>
<dbReference type="InterPro" id="IPR025687">
    <property type="entry name" value="Znf-C4pol"/>
</dbReference>
<feature type="domain" description="DNA-directed DNA polymerase family B multifunctional" evidence="21">
    <location>
        <begin position="506"/>
        <end position="937"/>
    </location>
</feature>
<dbReference type="InterPro" id="IPR043502">
    <property type="entry name" value="DNA/RNA_pol_sf"/>
</dbReference>
<accession>A0A0K0FUW4</accession>
<dbReference type="InterPro" id="IPR017964">
    <property type="entry name" value="DNA-dir_DNA_pol_B_CS"/>
</dbReference>
<evidence type="ECO:0000256" key="17">
    <source>
        <dbReference type="ARBA" id="ARBA00023125"/>
    </source>
</evidence>
<reference evidence="26" key="2">
    <citation type="submission" date="2015-08" db="UniProtKB">
        <authorList>
            <consortium name="WormBaseParasite"/>
        </authorList>
    </citation>
    <scope>IDENTIFICATION</scope>
</reference>
<dbReference type="Pfam" id="PF14260">
    <property type="entry name" value="zf-C4pol"/>
    <property type="match status" value="1"/>
</dbReference>
<evidence type="ECO:0000256" key="12">
    <source>
        <dbReference type="ARBA" id="ARBA00022833"/>
    </source>
</evidence>
<dbReference type="GO" id="GO:0006297">
    <property type="term" value="P:nucleotide-excision repair, DNA gap filling"/>
    <property type="evidence" value="ECO:0007669"/>
    <property type="project" value="TreeGrafter"/>
</dbReference>
<dbReference type="GO" id="GO:0008296">
    <property type="term" value="F:3'-5'-DNA exonuclease activity"/>
    <property type="evidence" value="ECO:0007669"/>
    <property type="project" value="TreeGrafter"/>
</dbReference>
<evidence type="ECO:0000259" key="21">
    <source>
        <dbReference type="Pfam" id="PF00136"/>
    </source>
</evidence>
<evidence type="ECO:0000256" key="20">
    <source>
        <dbReference type="RuleBase" id="RU000442"/>
    </source>
</evidence>
<evidence type="ECO:0000256" key="4">
    <source>
        <dbReference type="ARBA" id="ARBA00022485"/>
    </source>
</evidence>
<evidence type="ECO:0000256" key="5">
    <source>
        <dbReference type="ARBA" id="ARBA00022679"/>
    </source>
</evidence>
<comment type="subcellular location">
    <subcellularLocation>
        <location evidence="2 20">Nucleus</location>
    </subcellularLocation>
</comment>
<comment type="similarity">
    <text evidence="3 20">Belongs to the DNA polymerase type-B family.</text>
</comment>
<dbReference type="Gene3D" id="1.10.132.60">
    <property type="entry name" value="DNA polymerase family B, C-terminal domain"/>
    <property type="match status" value="1"/>
</dbReference>
<keyword evidence="16 20" id="KW-0411">Iron-sulfur</keyword>
<keyword evidence="17 20" id="KW-0238">DNA-binding</keyword>
<dbReference type="Gene3D" id="3.30.420.10">
    <property type="entry name" value="Ribonuclease H-like superfamily/Ribonuclease H"/>
    <property type="match status" value="1"/>
</dbReference>
<proteinExistence type="inferred from homology"/>
<keyword evidence="11" id="KW-0378">Hydrolase</keyword>
<dbReference type="InterPro" id="IPR042087">
    <property type="entry name" value="DNA_pol_B_thumb"/>
</dbReference>
<evidence type="ECO:0000256" key="19">
    <source>
        <dbReference type="ARBA" id="ARBA00049244"/>
    </source>
</evidence>
<evidence type="ECO:0000313" key="25">
    <source>
        <dbReference type="Proteomes" id="UP000035680"/>
    </source>
</evidence>
<dbReference type="CDD" id="cd05533">
    <property type="entry name" value="POLBc_delta"/>
    <property type="match status" value="1"/>
</dbReference>